<keyword evidence="2 5" id="KW-0812">Transmembrane</keyword>
<evidence type="ECO:0000313" key="7">
    <source>
        <dbReference type="EMBL" id="TCZ73256.1"/>
    </source>
</evidence>
<dbReference type="Proteomes" id="UP000295164">
    <property type="component" value="Unassembled WGS sequence"/>
</dbReference>
<sequence length="382" mass="42683">MRTVTNVIRILVGVLFIVSGLVKANDPLGLGYKMEEFFEVWNTSLQAGSFFAKDALIRLFQYLHGHSLALSVLMIALEIVAGVALLLGLWRRWVLNGLALLIVFFTFLTAYAFLSGKFRSCGCFGDCLPITPLASFLKDVALVLMIGWLIVFQRYIQPLFSHRANRMLFLLSIVFSFVFQWYMLRFLPAVDCLPYKVGKNIPEGMKIPAGAVPDSFAMKFIYEKDGKRYSFGISEFPSDLASYKFIDREQTLVRKGNAEAPIKGFSLTSDAGDVTEQVLAEPKAVLVFALDFKELNKWMPAFRNWYAQARSKNVPLFVVTPQVAQGKVLFNSAGLPEVVFLSCDNTAVKTAARANPTVMLVEKGTIRDKAAAPKADRILNRL</sequence>
<evidence type="ECO:0000259" key="6">
    <source>
        <dbReference type="Pfam" id="PF07291"/>
    </source>
</evidence>
<dbReference type="InterPro" id="IPR009908">
    <property type="entry name" value="Methylamine_util_MauE"/>
</dbReference>
<gene>
    <name evidence="7" type="ORF">E0486_06165</name>
</gene>
<evidence type="ECO:0000256" key="2">
    <source>
        <dbReference type="ARBA" id="ARBA00022692"/>
    </source>
</evidence>
<organism evidence="7 8">
    <name type="scientific">Flaviaesturariibacter aridisoli</name>
    <dbReference type="NCBI Taxonomy" id="2545761"/>
    <lineage>
        <taxon>Bacteria</taxon>
        <taxon>Pseudomonadati</taxon>
        <taxon>Bacteroidota</taxon>
        <taxon>Chitinophagia</taxon>
        <taxon>Chitinophagales</taxon>
        <taxon>Chitinophagaceae</taxon>
        <taxon>Flaviaestuariibacter</taxon>
    </lineage>
</organism>
<dbReference type="GO" id="GO:0030416">
    <property type="term" value="P:methylamine metabolic process"/>
    <property type="evidence" value="ECO:0007669"/>
    <property type="project" value="InterPro"/>
</dbReference>
<feature type="transmembrane region" description="Helical" evidence="5">
    <location>
        <begin position="133"/>
        <end position="152"/>
    </location>
</feature>
<keyword evidence="8" id="KW-1185">Reference proteome</keyword>
<reference evidence="7 8" key="1">
    <citation type="submission" date="2019-03" db="EMBL/GenBank/DDBJ databases">
        <authorList>
            <person name="Kim M.K.M."/>
        </authorList>
    </citation>
    <scope>NUCLEOTIDE SEQUENCE [LARGE SCALE GENOMIC DNA]</scope>
    <source>
        <strain evidence="7 8">17J68-15</strain>
    </source>
</reference>
<evidence type="ECO:0000256" key="5">
    <source>
        <dbReference type="SAM" id="Phobius"/>
    </source>
</evidence>
<dbReference type="RefSeq" id="WP_131851275.1">
    <property type="nucleotide sequence ID" value="NZ_SKFH01000007.1"/>
</dbReference>
<evidence type="ECO:0000256" key="1">
    <source>
        <dbReference type="ARBA" id="ARBA00004141"/>
    </source>
</evidence>
<dbReference type="OrthoDB" id="648842at2"/>
<feature type="transmembrane region" description="Helical" evidence="5">
    <location>
        <begin position="94"/>
        <end position="113"/>
    </location>
</feature>
<dbReference type="NCBIfam" id="NF045576">
    <property type="entry name" value="BT_3928_fam"/>
    <property type="match status" value="1"/>
</dbReference>
<comment type="caution">
    <text evidence="7">The sequence shown here is derived from an EMBL/GenBank/DDBJ whole genome shotgun (WGS) entry which is preliminary data.</text>
</comment>
<dbReference type="Pfam" id="PF07291">
    <property type="entry name" value="MauE"/>
    <property type="match status" value="1"/>
</dbReference>
<accession>A0A4R4E1G3</accession>
<evidence type="ECO:0000256" key="4">
    <source>
        <dbReference type="ARBA" id="ARBA00023136"/>
    </source>
</evidence>
<dbReference type="AlphaFoldDB" id="A0A4R4E1G3"/>
<evidence type="ECO:0000313" key="8">
    <source>
        <dbReference type="Proteomes" id="UP000295164"/>
    </source>
</evidence>
<keyword evidence="3 5" id="KW-1133">Transmembrane helix</keyword>
<keyword evidence="4 5" id="KW-0472">Membrane</keyword>
<feature type="transmembrane region" description="Helical" evidence="5">
    <location>
        <begin position="164"/>
        <end position="184"/>
    </location>
</feature>
<dbReference type="EMBL" id="SKFH01000007">
    <property type="protein sequence ID" value="TCZ73256.1"/>
    <property type="molecule type" value="Genomic_DNA"/>
</dbReference>
<dbReference type="GO" id="GO:0016020">
    <property type="term" value="C:membrane"/>
    <property type="evidence" value="ECO:0007669"/>
    <property type="project" value="UniProtKB-SubCell"/>
</dbReference>
<evidence type="ECO:0000256" key="3">
    <source>
        <dbReference type="ARBA" id="ARBA00022989"/>
    </source>
</evidence>
<protein>
    <submittedName>
        <fullName evidence="7">DoxX family protein</fullName>
    </submittedName>
</protein>
<proteinExistence type="predicted"/>
<name>A0A4R4E1G3_9BACT</name>
<feature type="transmembrane region" description="Helical" evidence="5">
    <location>
        <begin position="68"/>
        <end position="87"/>
    </location>
</feature>
<feature type="domain" description="Methylamine utilisation protein MauE" evidence="6">
    <location>
        <begin position="1"/>
        <end position="151"/>
    </location>
</feature>
<comment type="subcellular location">
    <subcellularLocation>
        <location evidence="1">Membrane</location>
        <topology evidence="1">Multi-pass membrane protein</topology>
    </subcellularLocation>
</comment>